<dbReference type="OrthoDB" id="5815030at2"/>
<reference evidence="3" key="1">
    <citation type="submission" date="2016-11" db="EMBL/GenBank/DDBJ databases">
        <authorList>
            <person name="Varghese N."/>
            <person name="Submissions S."/>
        </authorList>
    </citation>
    <scope>NUCLEOTIDE SEQUENCE [LARGE SCALE GENOMIC DNA]</scope>
    <source>
        <strain evidence="3">DSM 100564</strain>
    </source>
</reference>
<proteinExistence type="predicted"/>
<evidence type="ECO:0000313" key="3">
    <source>
        <dbReference type="Proteomes" id="UP000183982"/>
    </source>
</evidence>
<dbReference type="SUPFAM" id="SSF55729">
    <property type="entry name" value="Acyl-CoA N-acyltransferases (Nat)"/>
    <property type="match status" value="1"/>
</dbReference>
<feature type="domain" description="N-acetyltransferase" evidence="1">
    <location>
        <begin position="1"/>
        <end position="154"/>
    </location>
</feature>
<name>A0A1M6EPN5_9RHOB</name>
<dbReference type="GO" id="GO:0016747">
    <property type="term" value="F:acyltransferase activity, transferring groups other than amino-acyl groups"/>
    <property type="evidence" value="ECO:0007669"/>
    <property type="project" value="InterPro"/>
</dbReference>
<keyword evidence="3" id="KW-1185">Reference proteome</keyword>
<dbReference type="STRING" id="1470563.SAMN05444000_103264"/>
<dbReference type="InterPro" id="IPR000182">
    <property type="entry name" value="GNAT_dom"/>
</dbReference>
<dbReference type="InterPro" id="IPR016181">
    <property type="entry name" value="Acyl_CoA_acyltransferase"/>
</dbReference>
<sequence>MTVSTLRPAQASDFPFIHRNAGRKENLTFIEDSPDDVLQAYIEDVDAALLIWIYDGSPAGFALFNELTHPDQQTELRRLALDQTDTGLGQLFLKDLVHFGLMTLGKDRVWLDVAPENARAIRSYNKAGFCQDHNATKIWHRRDGVSVDLLVFNYDRSDGPRGRP</sequence>
<dbReference type="Pfam" id="PF00583">
    <property type="entry name" value="Acetyltransf_1"/>
    <property type="match status" value="1"/>
</dbReference>
<dbReference type="PROSITE" id="PS51186">
    <property type="entry name" value="GNAT"/>
    <property type="match status" value="1"/>
</dbReference>
<organism evidence="2 3">
    <name type="scientific">Shimia gijangensis</name>
    <dbReference type="NCBI Taxonomy" id="1470563"/>
    <lineage>
        <taxon>Bacteria</taxon>
        <taxon>Pseudomonadati</taxon>
        <taxon>Pseudomonadota</taxon>
        <taxon>Alphaproteobacteria</taxon>
        <taxon>Rhodobacterales</taxon>
        <taxon>Roseobacteraceae</taxon>
    </lineage>
</organism>
<dbReference type="Proteomes" id="UP000183982">
    <property type="component" value="Unassembled WGS sequence"/>
</dbReference>
<dbReference type="AlphaFoldDB" id="A0A1M6EPN5"/>
<evidence type="ECO:0000259" key="1">
    <source>
        <dbReference type="PROSITE" id="PS51186"/>
    </source>
</evidence>
<keyword evidence="2" id="KW-0808">Transferase</keyword>
<dbReference type="RefSeq" id="WP_073249754.1">
    <property type="nucleotide sequence ID" value="NZ_FQZQ01000003.1"/>
</dbReference>
<protein>
    <submittedName>
        <fullName evidence="2">Protein N-acetyltransferase, RimJ/RimL family</fullName>
    </submittedName>
</protein>
<gene>
    <name evidence="2" type="ORF">SAMN05444000_103264</name>
</gene>
<dbReference type="EMBL" id="FQZQ01000003">
    <property type="protein sequence ID" value="SHI87403.1"/>
    <property type="molecule type" value="Genomic_DNA"/>
</dbReference>
<evidence type="ECO:0000313" key="2">
    <source>
        <dbReference type="EMBL" id="SHI87403.1"/>
    </source>
</evidence>
<accession>A0A1M6EPN5</accession>
<dbReference type="Gene3D" id="3.40.630.30">
    <property type="match status" value="1"/>
</dbReference>